<feature type="compositionally biased region" description="Polar residues" evidence="6">
    <location>
        <begin position="130"/>
        <end position="145"/>
    </location>
</feature>
<feature type="compositionally biased region" description="Low complexity" evidence="6">
    <location>
        <begin position="352"/>
        <end position="368"/>
    </location>
</feature>
<keyword evidence="2" id="KW-0805">Transcription regulation</keyword>
<comment type="caution">
    <text evidence="8">The sequence shown here is derived from an EMBL/GenBank/DDBJ whole genome shotgun (WGS) entry which is preliminary data.</text>
</comment>
<protein>
    <recommendedName>
        <fullName evidence="7">WRKY domain-containing protein</fullName>
    </recommendedName>
</protein>
<dbReference type="Pfam" id="PF03106">
    <property type="entry name" value="WRKY"/>
    <property type="match status" value="1"/>
</dbReference>
<evidence type="ECO:0000256" key="5">
    <source>
        <dbReference type="ARBA" id="ARBA00023242"/>
    </source>
</evidence>
<dbReference type="Gene3D" id="2.20.25.80">
    <property type="entry name" value="WRKY domain"/>
    <property type="match status" value="1"/>
</dbReference>
<feature type="region of interest" description="Disordered" evidence="6">
    <location>
        <begin position="221"/>
        <end position="377"/>
    </location>
</feature>
<evidence type="ECO:0000256" key="4">
    <source>
        <dbReference type="ARBA" id="ARBA00023163"/>
    </source>
</evidence>
<gene>
    <name evidence="8" type="ORF">DH2020_031114</name>
</gene>
<dbReference type="InterPro" id="IPR036576">
    <property type="entry name" value="WRKY_dom_sf"/>
</dbReference>
<dbReference type="PANTHER" id="PTHR32096:SF80">
    <property type="entry name" value="WRKY TRANSCRIPTION FACTOR 27-RELATED"/>
    <property type="match status" value="1"/>
</dbReference>
<sequence>MDDDDWDLHAVVRGCAAVTTTTSTAAAAATNNPFPPTTTFHDNQNSFDHFHDDPFQGLQEVYRELCVESPPPPAAADIPTATSTISNIPATAHVFQPRQEILQVKSPPPLQINIVQNQENSNIQFNNPRFGSSSHNFPATNNPQPIRQRRRKNQQMKMVRQMTQEELSADSWAWRKYGQKPIKGSPYPSRNYYRCSTSKGCAARKQVERSPNDPAIFVVSYTGEHTHPRPTHRSSLAGSTRTKFSSPPIIKNNNNNNNNSDLLSQKGLTISSSSTASGSSFSPSTPLVEGEAPAENDDVEMAEEEDGGGDHEDDGNMFMNMMNDDEDNMFKGFDNHDNSDHDHSSGGGGGDLFSSGLLSSPPWTPTSSAGFNGGGGG</sequence>
<dbReference type="InterPro" id="IPR003657">
    <property type="entry name" value="WRKY_dom"/>
</dbReference>
<organism evidence="8 9">
    <name type="scientific">Rehmannia glutinosa</name>
    <name type="common">Chinese foxglove</name>
    <dbReference type="NCBI Taxonomy" id="99300"/>
    <lineage>
        <taxon>Eukaryota</taxon>
        <taxon>Viridiplantae</taxon>
        <taxon>Streptophyta</taxon>
        <taxon>Embryophyta</taxon>
        <taxon>Tracheophyta</taxon>
        <taxon>Spermatophyta</taxon>
        <taxon>Magnoliopsida</taxon>
        <taxon>eudicotyledons</taxon>
        <taxon>Gunneridae</taxon>
        <taxon>Pentapetalae</taxon>
        <taxon>asterids</taxon>
        <taxon>lamiids</taxon>
        <taxon>Lamiales</taxon>
        <taxon>Orobanchaceae</taxon>
        <taxon>Rehmannieae</taxon>
        <taxon>Rehmannia</taxon>
    </lineage>
</organism>
<feature type="compositionally biased region" description="Low complexity" evidence="6">
    <location>
        <begin position="271"/>
        <end position="284"/>
    </location>
</feature>
<dbReference type="PANTHER" id="PTHR32096">
    <property type="entry name" value="WRKY TRANSCRIPTION FACTOR 30-RELATED-RELATED"/>
    <property type="match status" value="1"/>
</dbReference>
<keyword evidence="4" id="KW-0804">Transcription</keyword>
<feature type="domain" description="WRKY" evidence="7">
    <location>
        <begin position="163"/>
        <end position="230"/>
    </location>
</feature>
<evidence type="ECO:0000256" key="3">
    <source>
        <dbReference type="ARBA" id="ARBA00023125"/>
    </source>
</evidence>
<evidence type="ECO:0000256" key="6">
    <source>
        <dbReference type="SAM" id="MobiDB-lite"/>
    </source>
</evidence>
<dbReference type="InterPro" id="IPR044810">
    <property type="entry name" value="WRKY_plant"/>
</dbReference>
<evidence type="ECO:0000313" key="9">
    <source>
        <dbReference type="Proteomes" id="UP001318860"/>
    </source>
</evidence>
<feature type="compositionally biased region" description="Basic and acidic residues" evidence="6">
    <location>
        <begin position="333"/>
        <end position="344"/>
    </location>
</feature>
<dbReference type="SUPFAM" id="SSF118290">
    <property type="entry name" value="WRKY DNA-binding domain"/>
    <property type="match status" value="1"/>
</dbReference>
<feature type="compositionally biased region" description="Acidic residues" evidence="6">
    <location>
        <begin position="292"/>
        <end position="315"/>
    </location>
</feature>
<dbReference type="Proteomes" id="UP001318860">
    <property type="component" value="Unassembled WGS sequence"/>
</dbReference>
<feature type="region of interest" description="Disordered" evidence="6">
    <location>
        <begin position="130"/>
        <end position="153"/>
    </location>
</feature>
<keyword evidence="3" id="KW-0238">DNA-binding</keyword>
<evidence type="ECO:0000313" key="8">
    <source>
        <dbReference type="EMBL" id="KAK6135123.1"/>
    </source>
</evidence>
<reference evidence="8 9" key="1">
    <citation type="journal article" date="2021" name="Comput. Struct. Biotechnol. J.">
        <title>De novo genome assembly of the potent medicinal plant Rehmannia glutinosa using nanopore technology.</title>
        <authorList>
            <person name="Ma L."/>
            <person name="Dong C."/>
            <person name="Song C."/>
            <person name="Wang X."/>
            <person name="Zheng X."/>
            <person name="Niu Y."/>
            <person name="Chen S."/>
            <person name="Feng W."/>
        </authorList>
    </citation>
    <scope>NUCLEOTIDE SEQUENCE [LARGE SCALE GENOMIC DNA]</scope>
    <source>
        <strain evidence="8">DH-2019</strain>
    </source>
</reference>
<dbReference type="PROSITE" id="PS50811">
    <property type="entry name" value="WRKY"/>
    <property type="match status" value="1"/>
</dbReference>
<accession>A0ABR0VKK0</accession>
<evidence type="ECO:0000259" key="7">
    <source>
        <dbReference type="PROSITE" id="PS50811"/>
    </source>
</evidence>
<keyword evidence="5" id="KW-0539">Nucleus</keyword>
<proteinExistence type="predicted"/>
<feature type="compositionally biased region" description="Polar residues" evidence="6">
    <location>
        <begin position="260"/>
        <end position="270"/>
    </location>
</feature>
<comment type="subcellular location">
    <subcellularLocation>
        <location evidence="1">Nucleus</location>
    </subcellularLocation>
</comment>
<feature type="compositionally biased region" description="Polar residues" evidence="6">
    <location>
        <begin position="233"/>
        <end position="245"/>
    </location>
</feature>
<evidence type="ECO:0000256" key="2">
    <source>
        <dbReference type="ARBA" id="ARBA00023015"/>
    </source>
</evidence>
<dbReference type="SMART" id="SM00774">
    <property type="entry name" value="WRKY"/>
    <property type="match status" value="1"/>
</dbReference>
<keyword evidence="9" id="KW-1185">Reference proteome</keyword>
<dbReference type="EMBL" id="JABTTQ020001115">
    <property type="protein sequence ID" value="KAK6135123.1"/>
    <property type="molecule type" value="Genomic_DNA"/>
</dbReference>
<name>A0ABR0VKK0_REHGL</name>
<evidence type="ECO:0000256" key="1">
    <source>
        <dbReference type="ARBA" id="ARBA00004123"/>
    </source>
</evidence>